<evidence type="ECO:0000313" key="3">
    <source>
        <dbReference type="Proteomes" id="UP000053841"/>
    </source>
</evidence>
<dbReference type="GO" id="GO:0004519">
    <property type="term" value="F:endonuclease activity"/>
    <property type="evidence" value="ECO:0007669"/>
    <property type="project" value="InterPro"/>
</dbReference>
<proteinExistence type="predicted"/>
<evidence type="ECO:0000313" key="2">
    <source>
        <dbReference type="EMBL" id="EUC27019.1"/>
    </source>
</evidence>
<dbReference type="GeneID" id="19144514"/>
<keyword evidence="3" id="KW-1185">Reference proteome</keyword>
<dbReference type="PANTHER" id="PTHR36181:SF4">
    <property type="entry name" value="LAGLIDADG ENDONUCLEASE"/>
    <property type="match status" value="1"/>
</dbReference>
<dbReference type="KEGG" id="bze:COCCADRAFT_112772"/>
<dbReference type="Gene3D" id="3.10.28.10">
    <property type="entry name" value="Homing endonucleases"/>
    <property type="match status" value="2"/>
</dbReference>
<organism evidence="2 3">
    <name type="scientific">Cochliobolus carbonum (strain 26-R-13)</name>
    <name type="common">Maize leaf spot fungus</name>
    <name type="synonym">Bipolaris zeicola</name>
    <dbReference type="NCBI Taxonomy" id="930089"/>
    <lineage>
        <taxon>Eukaryota</taxon>
        <taxon>Fungi</taxon>
        <taxon>Dikarya</taxon>
        <taxon>Ascomycota</taxon>
        <taxon>Pezizomycotina</taxon>
        <taxon>Dothideomycetes</taxon>
        <taxon>Pleosporomycetidae</taxon>
        <taxon>Pleosporales</taxon>
        <taxon>Pleosporineae</taxon>
        <taxon>Pleosporaceae</taxon>
        <taxon>Bipolaris</taxon>
    </lineage>
</organism>
<evidence type="ECO:0000259" key="1">
    <source>
        <dbReference type="Pfam" id="PF00961"/>
    </source>
</evidence>
<dbReference type="PANTHER" id="PTHR36181">
    <property type="entry name" value="INTRON-ENCODED ENDONUCLEASE AI3-RELATED"/>
    <property type="match status" value="1"/>
</dbReference>
<dbReference type="Proteomes" id="UP000053841">
    <property type="component" value="Unassembled WGS sequence"/>
</dbReference>
<dbReference type="InterPro" id="IPR027434">
    <property type="entry name" value="Homing_endonucl"/>
</dbReference>
<sequence length="248" mass="28392">FFFSVGSVSVVGKDARFRVRSRSELSVIINHFDKYPLQSTKALNFRYFCEILNLINDKVHTNIPGFLKLASLINRLNKPLSDSLLAKLALLGPLPKVEFETSYNFSSENMVQILNPFWISGFAAGEGSFTYFTKTRVNSANKTVKDYFLVFEVSQRTQDLHLLNLIASYFKTGKVYTETSGVSRFRLSGKDHIISTLVPHFRDYPLQGHKNLQYLAWLKAVHLLTDQVKTKERDEELEILIKDLSSLK</sequence>
<reference evidence="2 3" key="1">
    <citation type="journal article" date="2013" name="PLoS Genet.">
        <title>Comparative genome structure, secondary metabolite, and effector coding capacity across Cochliobolus pathogens.</title>
        <authorList>
            <person name="Condon B.J."/>
            <person name="Leng Y."/>
            <person name="Wu D."/>
            <person name="Bushley K.E."/>
            <person name="Ohm R.A."/>
            <person name="Otillar R."/>
            <person name="Martin J."/>
            <person name="Schackwitz W."/>
            <person name="Grimwood J."/>
            <person name="MohdZainudin N."/>
            <person name="Xue C."/>
            <person name="Wang R."/>
            <person name="Manning V.A."/>
            <person name="Dhillon B."/>
            <person name="Tu Z.J."/>
            <person name="Steffenson B.J."/>
            <person name="Salamov A."/>
            <person name="Sun H."/>
            <person name="Lowry S."/>
            <person name="LaButti K."/>
            <person name="Han J."/>
            <person name="Copeland A."/>
            <person name="Lindquist E."/>
            <person name="Barry K."/>
            <person name="Schmutz J."/>
            <person name="Baker S.E."/>
            <person name="Ciuffetti L.M."/>
            <person name="Grigoriev I.V."/>
            <person name="Zhong S."/>
            <person name="Turgeon B.G."/>
        </authorList>
    </citation>
    <scope>NUCLEOTIDE SEQUENCE [LARGE SCALE GENOMIC DNA]</scope>
    <source>
        <strain evidence="2 3">26-R-13</strain>
    </source>
</reference>
<dbReference type="OrthoDB" id="3665149at2759"/>
<protein>
    <recommendedName>
        <fullName evidence="1">Homing endonuclease LAGLIDADG domain-containing protein</fullName>
    </recommendedName>
</protein>
<feature type="non-terminal residue" evidence="2">
    <location>
        <position position="1"/>
    </location>
</feature>
<feature type="domain" description="Homing endonuclease LAGLIDADG" evidence="1">
    <location>
        <begin position="2"/>
        <end position="51"/>
    </location>
</feature>
<dbReference type="AlphaFoldDB" id="W6XW59"/>
<accession>W6XW59</accession>
<dbReference type="InterPro" id="IPR004860">
    <property type="entry name" value="LAGLIDADG_dom"/>
</dbReference>
<dbReference type="InterPro" id="IPR051289">
    <property type="entry name" value="LAGLIDADG_Endonuclease"/>
</dbReference>
<gene>
    <name evidence="2" type="ORF">COCCADRAFT_112772</name>
</gene>
<dbReference type="RefSeq" id="XP_007718681.1">
    <property type="nucleotide sequence ID" value="XM_007720491.1"/>
</dbReference>
<dbReference type="Pfam" id="PF00961">
    <property type="entry name" value="LAGLIDADG_1"/>
    <property type="match status" value="2"/>
</dbReference>
<dbReference type="HOGENOM" id="CLU_057749_0_0_1"/>
<dbReference type="GO" id="GO:0005739">
    <property type="term" value="C:mitochondrion"/>
    <property type="evidence" value="ECO:0007669"/>
    <property type="project" value="UniProtKB-ARBA"/>
</dbReference>
<feature type="domain" description="Homing endonuclease LAGLIDADG" evidence="1">
    <location>
        <begin position="119"/>
        <end position="221"/>
    </location>
</feature>
<dbReference type="EMBL" id="KI965030">
    <property type="protein sequence ID" value="EUC27019.1"/>
    <property type="molecule type" value="Genomic_DNA"/>
</dbReference>
<name>W6XW59_COCC2</name>
<dbReference type="STRING" id="930089.W6XW59"/>
<dbReference type="SUPFAM" id="SSF55608">
    <property type="entry name" value="Homing endonucleases"/>
    <property type="match status" value="2"/>
</dbReference>